<dbReference type="GO" id="GO:0015990">
    <property type="term" value="P:electron transport coupled proton transport"/>
    <property type="evidence" value="ECO:0007669"/>
    <property type="project" value="TreeGrafter"/>
</dbReference>
<evidence type="ECO:0000256" key="9">
    <source>
        <dbReference type="ARBA" id="ARBA00022982"/>
    </source>
</evidence>
<evidence type="ECO:0000256" key="16">
    <source>
        <dbReference type="RuleBase" id="RU003404"/>
    </source>
</evidence>
<keyword evidence="8" id="KW-1278">Translocase</keyword>
<evidence type="ECO:0000259" key="19">
    <source>
        <dbReference type="Pfam" id="PF06455"/>
    </source>
</evidence>
<dbReference type="Pfam" id="PF06455">
    <property type="entry name" value="NADH5_C"/>
    <property type="match status" value="1"/>
</dbReference>
<feature type="domain" description="NADH:quinone oxidoreductase/Mrp antiporter transmembrane" evidence="17">
    <location>
        <begin position="130"/>
        <end position="420"/>
    </location>
</feature>
<dbReference type="GO" id="GO:0003954">
    <property type="term" value="F:NADH dehydrogenase activity"/>
    <property type="evidence" value="ECO:0007669"/>
    <property type="project" value="TreeGrafter"/>
</dbReference>
<feature type="transmembrane region" description="Helical" evidence="16">
    <location>
        <begin position="30"/>
        <end position="54"/>
    </location>
</feature>
<evidence type="ECO:0000256" key="5">
    <source>
        <dbReference type="ARBA" id="ARBA00022660"/>
    </source>
</evidence>
<dbReference type="RefSeq" id="YP_009402820.1">
    <property type="nucleotide sequence ID" value="NC_035351.1"/>
</dbReference>
<dbReference type="NCBIfam" id="TIGR01974">
    <property type="entry name" value="NDH_I_L"/>
    <property type="match status" value="1"/>
</dbReference>
<keyword evidence="13 16" id="KW-0496">Mitochondrion</keyword>
<feature type="transmembrane region" description="Helical" evidence="16">
    <location>
        <begin position="378"/>
        <end position="400"/>
    </location>
</feature>
<comment type="function">
    <text evidence="16">Core subunit of the mitochondrial membrane respiratory chain NADH dehydrogenase (Complex I) which catalyzes electron transfer from NADH through the respiratory chain, using ubiquinone as an electron acceptor. Essential for the catalytic activity and assembly of complex I.</text>
</comment>
<proteinExistence type="inferred from homology"/>
<dbReference type="EC" id="7.1.1.2" evidence="2 16"/>
<dbReference type="InterPro" id="IPR010934">
    <property type="entry name" value="NADH_DH_su5_C"/>
</dbReference>
<evidence type="ECO:0000313" key="20">
    <source>
        <dbReference type="EMBL" id="ARX96180.1"/>
    </source>
</evidence>
<evidence type="ECO:0000256" key="4">
    <source>
        <dbReference type="ARBA" id="ARBA00022448"/>
    </source>
</evidence>
<dbReference type="PANTHER" id="PTHR42829">
    <property type="entry name" value="NADH-UBIQUINONE OXIDOREDUCTASE CHAIN 5"/>
    <property type="match status" value="1"/>
</dbReference>
<dbReference type="InterPro" id="IPR001750">
    <property type="entry name" value="ND/Mrp_TM"/>
</dbReference>
<dbReference type="AlphaFoldDB" id="A0A1Z1XBH4"/>
<keyword evidence="9" id="KW-0249">Electron transport</keyword>
<reference evidence="20" key="1">
    <citation type="submission" date="2016-11" db="EMBL/GenBank/DDBJ databases">
        <title>Complete Mitochondrail Genome of Compsopogon caeruleus.</title>
        <authorList>
            <person name="Nan F."/>
            <person name="Xie S."/>
            <person name="Feng J."/>
        </authorList>
    </citation>
    <scope>NUCLEOTIDE SEQUENCE</scope>
</reference>
<keyword evidence="6 16" id="KW-0812">Transmembrane</keyword>
<feature type="transmembrane region" description="Helical" evidence="16">
    <location>
        <begin position="216"/>
        <end position="232"/>
    </location>
</feature>
<feature type="transmembrane region" description="Helical" evidence="16">
    <location>
        <begin position="74"/>
        <end position="101"/>
    </location>
</feature>
<keyword evidence="12 16" id="KW-0830">Ubiquinone</keyword>
<sequence length="674" mass="76192">MYLLIILLPLLNSIIVGFFGRYLGKEGSSYISCLILFLTSILAWVAFIEIGLYGSDCYIEITPWIVCDYLVINWSFLFDSLTVVMLIIISSISCLVHTYSTAYMKFDPHKPRFMSYLSLFTFFMFLLVTADNFVQMFIGWEGVGLVSYLLISFWYTRLNANQSAIKAILVNKVGDIGLCLAMFLIFHTFKSLEYEVIFSLVAYKINSGSHLLNNNLNVITLISIFLFIGAVGKSAQLGLHTWLPDAMEGPTPVSALIHAATMVTAGVFLLVRCSPILEFSENILVCVSIIGALTCFFAATIGGFQYDLKKVIAFSTTSQLGYMVFILGISKYNVSMFHLANHAFFKALLFLSAGSVIHSLGDEQDMRRMGGINQILPYTYSVIFIASLSLVGFPFLTGFFSKDLILELAYVSKYSNITAIQSTFIYWLGTLSVFFTAYYSFRLLFLTFLNKSNSPRIIMQGVHEGSWFLLVPLLILAFGSIFFGYLFKDLFIGFGTEFWKNSIFFHPVTVTLIEVETIPTYVKLIPLLLSVTAIIIACLVNTSAKKVIVHLQLSMIGRKITFFFNKKWFLDKLFNTFLVFPLAKFGYSITLINLDRGLIEFIGPLGLANVLKRYANNLIQIQSGQLVHYIFFIVIAFFVLLNINVVFSLLSFQKLFESSLWIILFCTFIYTFLI</sequence>
<evidence type="ECO:0000256" key="7">
    <source>
        <dbReference type="ARBA" id="ARBA00022792"/>
    </source>
</evidence>
<dbReference type="InterPro" id="IPR003945">
    <property type="entry name" value="NU5C-like"/>
</dbReference>
<feature type="transmembrane region" description="Helical" evidence="16">
    <location>
        <begin position="424"/>
        <end position="446"/>
    </location>
</feature>
<keyword evidence="14 16" id="KW-0472">Membrane</keyword>
<evidence type="ECO:0000256" key="12">
    <source>
        <dbReference type="ARBA" id="ARBA00023075"/>
    </source>
</evidence>
<evidence type="ECO:0000256" key="6">
    <source>
        <dbReference type="ARBA" id="ARBA00022692"/>
    </source>
</evidence>
<dbReference type="GO" id="GO:0005743">
    <property type="term" value="C:mitochondrial inner membrane"/>
    <property type="evidence" value="ECO:0007669"/>
    <property type="project" value="UniProtKB-SubCell"/>
</dbReference>
<feature type="transmembrane region" description="Helical" evidence="16">
    <location>
        <begin position="6"/>
        <end position="23"/>
    </location>
</feature>
<dbReference type="InterPro" id="IPR018393">
    <property type="entry name" value="NADHpl_OxRdtase_5_subgr"/>
</dbReference>
<keyword evidence="5" id="KW-0679">Respiratory chain</keyword>
<feature type="domain" description="NADH dehydrogenase subunit 5 C-terminal" evidence="19">
    <location>
        <begin position="439"/>
        <end position="641"/>
    </location>
</feature>
<keyword evidence="11 16" id="KW-0520">NAD</keyword>
<evidence type="ECO:0000259" key="18">
    <source>
        <dbReference type="Pfam" id="PF00662"/>
    </source>
</evidence>
<dbReference type="GO" id="GO:0008137">
    <property type="term" value="F:NADH dehydrogenase (ubiquinone) activity"/>
    <property type="evidence" value="ECO:0007669"/>
    <property type="project" value="UniProtKB-EC"/>
</dbReference>
<evidence type="ECO:0000256" key="13">
    <source>
        <dbReference type="ARBA" id="ARBA00023128"/>
    </source>
</evidence>
<dbReference type="PRINTS" id="PR01435">
    <property type="entry name" value="NPOXDRDTASE5"/>
</dbReference>
<comment type="subcellular location">
    <subcellularLocation>
        <location evidence="1">Mitochondrion inner membrane</location>
        <topology evidence="1">Multi-pass membrane protein</topology>
    </subcellularLocation>
</comment>
<evidence type="ECO:0000256" key="3">
    <source>
        <dbReference type="ARBA" id="ARBA00021096"/>
    </source>
</evidence>
<dbReference type="Gene3D" id="1.20.5.2700">
    <property type="match status" value="1"/>
</dbReference>
<dbReference type="InterPro" id="IPR001516">
    <property type="entry name" value="Proton_antipo_N"/>
</dbReference>
<accession>A0A1Z1XBH4</accession>
<geneLocation type="mitochondrion" evidence="20"/>
<dbReference type="GO" id="GO:0042773">
    <property type="term" value="P:ATP synthesis coupled electron transport"/>
    <property type="evidence" value="ECO:0007669"/>
    <property type="project" value="InterPro"/>
</dbReference>
<evidence type="ECO:0000256" key="8">
    <source>
        <dbReference type="ARBA" id="ARBA00022967"/>
    </source>
</evidence>
<comment type="similarity">
    <text evidence="16">Belongs to the complex I subunit 5 family.</text>
</comment>
<protein>
    <recommendedName>
        <fullName evidence="3 16">NADH-ubiquinone oxidoreductase chain 5</fullName>
        <ecNumber evidence="2 16">7.1.1.2</ecNumber>
    </recommendedName>
</protein>
<dbReference type="Pfam" id="PF00662">
    <property type="entry name" value="Proton_antipo_N"/>
    <property type="match status" value="1"/>
</dbReference>
<evidence type="ECO:0000256" key="1">
    <source>
        <dbReference type="ARBA" id="ARBA00004448"/>
    </source>
</evidence>
<feature type="transmembrane region" description="Helical" evidence="16">
    <location>
        <begin position="573"/>
        <end position="592"/>
    </location>
</feature>
<keyword evidence="7" id="KW-0999">Mitochondrion inner membrane</keyword>
<organism evidence="20">
    <name type="scientific">Compsopogon caeruleus</name>
    <dbReference type="NCBI Taxonomy" id="31354"/>
    <lineage>
        <taxon>Eukaryota</taxon>
        <taxon>Rhodophyta</taxon>
        <taxon>Compsopogonophyceae</taxon>
        <taxon>Compsopogonales</taxon>
        <taxon>Compsopogonaceae</taxon>
        <taxon>Compsopogon</taxon>
    </lineage>
</organism>
<dbReference type="PANTHER" id="PTHR42829:SF2">
    <property type="entry name" value="NADH-UBIQUINONE OXIDOREDUCTASE CHAIN 5"/>
    <property type="match status" value="1"/>
</dbReference>
<gene>
    <name evidence="20" type="primary">nad5</name>
</gene>
<evidence type="ECO:0000259" key="17">
    <source>
        <dbReference type="Pfam" id="PF00361"/>
    </source>
</evidence>
<dbReference type="Pfam" id="PF00361">
    <property type="entry name" value="Proton_antipo_M"/>
    <property type="match status" value="1"/>
</dbReference>
<feature type="transmembrane region" description="Helical" evidence="16">
    <location>
        <begin position="655"/>
        <end position="673"/>
    </location>
</feature>
<feature type="transmembrane region" description="Helical" evidence="16">
    <location>
        <begin position="524"/>
        <end position="544"/>
    </location>
</feature>
<name>A0A1Z1XBH4_9RHOD</name>
<keyword evidence="4 16" id="KW-0813">Transport</keyword>
<feature type="transmembrane region" description="Helical" evidence="16">
    <location>
        <begin position="467"/>
        <end position="487"/>
    </location>
</feature>
<evidence type="ECO:0000256" key="14">
    <source>
        <dbReference type="ARBA" id="ARBA00023136"/>
    </source>
</evidence>
<feature type="transmembrane region" description="Helical" evidence="16">
    <location>
        <begin position="113"/>
        <end position="130"/>
    </location>
</feature>
<feature type="domain" description="NADH-Ubiquinone oxidoreductase (complex I) chain 5 N-terminal" evidence="18">
    <location>
        <begin position="64"/>
        <end position="114"/>
    </location>
</feature>
<feature type="transmembrane region" description="Helical" evidence="16">
    <location>
        <begin position="311"/>
        <end position="330"/>
    </location>
</feature>
<dbReference type="PRINTS" id="PR01434">
    <property type="entry name" value="NADHDHGNASE5"/>
</dbReference>
<dbReference type="EMBL" id="KY083068">
    <property type="protein sequence ID" value="ARX96180.1"/>
    <property type="molecule type" value="Genomic_DNA"/>
</dbReference>
<evidence type="ECO:0000256" key="11">
    <source>
        <dbReference type="ARBA" id="ARBA00023027"/>
    </source>
</evidence>
<feature type="transmembrane region" description="Helical" evidence="16">
    <location>
        <begin position="283"/>
        <end position="304"/>
    </location>
</feature>
<feature type="transmembrane region" description="Helical" evidence="16">
    <location>
        <begin position="253"/>
        <end position="271"/>
    </location>
</feature>
<keyword evidence="10 16" id="KW-1133">Transmembrane helix</keyword>
<evidence type="ECO:0000256" key="10">
    <source>
        <dbReference type="ARBA" id="ARBA00022989"/>
    </source>
</evidence>
<comment type="catalytic activity">
    <reaction evidence="15 16">
        <text>a ubiquinone + NADH + 5 H(+)(in) = a ubiquinol + NAD(+) + 4 H(+)(out)</text>
        <dbReference type="Rhea" id="RHEA:29091"/>
        <dbReference type="Rhea" id="RHEA-COMP:9565"/>
        <dbReference type="Rhea" id="RHEA-COMP:9566"/>
        <dbReference type="ChEBI" id="CHEBI:15378"/>
        <dbReference type="ChEBI" id="CHEBI:16389"/>
        <dbReference type="ChEBI" id="CHEBI:17976"/>
        <dbReference type="ChEBI" id="CHEBI:57540"/>
        <dbReference type="ChEBI" id="CHEBI:57945"/>
        <dbReference type="EC" id="7.1.1.2"/>
    </reaction>
</comment>
<evidence type="ECO:0000256" key="2">
    <source>
        <dbReference type="ARBA" id="ARBA00012944"/>
    </source>
</evidence>
<evidence type="ECO:0000256" key="15">
    <source>
        <dbReference type="ARBA" id="ARBA00049551"/>
    </source>
</evidence>
<feature type="transmembrane region" description="Helical" evidence="16">
    <location>
        <begin position="627"/>
        <end position="649"/>
    </location>
</feature>
<dbReference type="NCBIfam" id="NF005141">
    <property type="entry name" value="PRK06590.1"/>
    <property type="match status" value="1"/>
</dbReference>
<feature type="transmembrane region" description="Helical" evidence="16">
    <location>
        <begin position="168"/>
        <end position="189"/>
    </location>
</feature>
<dbReference type="GeneID" id="33366888"/>